<proteinExistence type="inferred from homology"/>
<reference evidence="8" key="1">
    <citation type="journal article" date="2019" name="Int. J. Syst. Evol. Microbiol.">
        <title>The Global Catalogue of Microorganisms (GCM) 10K type strain sequencing project: providing services to taxonomists for standard genome sequencing and annotation.</title>
        <authorList>
            <consortium name="The Broad Institute Genomics Platform"/>
            <consortium name="The Broad Institute Genome Sequencing Center for Infectious Disease"/>
            <person name="Wu L."/>
            <person name="Ma J."/>
        </authorList>
    </citation>
    <scope>NUCLEOTIDE SEQUENCE [LARGE SCALE GENOMIC DNA]</scope>
    <source>
        <strain evidence="8">JCM 15933</strain>
    </source>
</reference>
<keyword evidence="8" id="KW-1185">Reference proteome</keyword>
<dbReference type="InterPro" id="IPR036318">
    <property type="entry name" value="FAD-bd_PCMH-like_sf"/>
</dbReference>
<comment type="caution">
    <text evidence="7">The sequence shown here is derived from an EMBL/GenBank/DDBJ whole genome shotgun (WGS) entry which is preliminary data.</text>
</comment>
<dbReference type="InterPro" id="IPR006094">
    <property type="entry name" value="Oxid_FAD_bind_N"/>
</dbReference>
<keyword evidence="5" id="KW-0560">Oxidoreductase</keyword>
<comment type="similarity">
    <text evidence="2">Belongs to the oxygen-dependent FAD-linked oxidoreductase family.</text>
</comment>
<feature type="domain" description="FAD-binding PCMH-type" evidence="6">
    <location>
        <begin position="46"/>
        <end position="214"/>
    </location>
</feature>
<keyword evidence="3" id="KW-0285">Flavoprotein</keyword>
<dbReference type="Gene3D" id="3.30.465.10">
    <property type="match status" value="1"/>
</dbReference>
<dbReference type="InterPro" id="IPR050416">
    <property type="entry name" value="FAD-linked_Oxidoreductase"/>
</dbReference>
<evidence type="ECO:0000256" key="5">
    <source>
        <dbReference type="ARBA" id="ARBA00023002"/>
    </source>
</evidence>
<dbReference type="SUPFAM" id="SSF56176">
    <property type="entry name" value="FAD-binding/transporter-associated domain-like"/>
    <property type="match status" value="1"/>
</dbReference>
<dbReference type="Pfam" id="PF01565">
    <property type="entry name" value="FAD_binding_4"/>
    <property type="match status" value="1"/>
</dbReference>
<gene>
    <name evidence="7" type="ORF">GCM10009827_111240</name>
</gene>
<dbReference type="Gene3D" id="3.30.43.10">
    <property type="entry name" value="Uridine Diphospho-n-acetylenolpyruvylglucosamine Reductase, domain 2"/>
    <property type="match status" value="1"/>
</dbReference>
<comment type="cofactor">
    <cofactor evidence="1">
        <name>FAD</name>
        <dbReference type="ChEBI" id="CHEBI:57692"/>
    </cofactor>
</comment>
<dbReference type="InterPro" id="IPR016169">
    <property type="entry name" value="FAD-bd_PCMH_sub2"/>
</dbReference>
<evidence type="ECO:0000256" key="1">
    <source>
        <dbReference type="ARBA" id="ARBA00001974"/>
    </source>
</evidence>
<name>A0ABP4NZX8_9ACTN</name>
<dbReference type="InterPro" id="IPR016167">
    <property type="entry name" value="FAD-bd_PCMH_sub1"/>
</dbReference>
<dbReference type="Proteomes" id="UP001501470">
    <property type="component" value="Unassembled WGS sequence"/>
</dbReference>
<evidence type="ECO:0000313" key="7">
    <source>
        <dbReference type="EMBL" id="GAA1571123.1"/>
    </source>
</evidence>
<evidence type="ECO:0000313" key="8">
    <source>
        <dbReference type="Proteomes" id="UP001501470"/>
    </source>
</evidence>
<dbReference type="PANTHER" id="PTHR42973:SF39">
    <property type="entry name" value="FAD-BINDING PCMH-TYPE DOMAIN-CONTAINING PROTEIN"/>
    <property type="match status" value="1"/>
</dbReference>
<evidence type="ECO:0000259" key="6">
    <source>
        <dbReference type="PROSITE" id="PS51387"/>
    </source>
</evidence>
<evidence type="ECO:0000256" key="4">
    <source>
        <dbReference type="ARBA" id="ARBA00022827"/>
    </source>
</evidence>
<sequence length="446" mass="45862">MIIVRVRPRLERMPKLTALRTAVEGRVLLPGDDGFDAARRPWNLAVDQPAAAVVEAAHAADVAAVVRFAAAAGLAVAPQPTGHGATGNTGDAILLRTGRLDQVHVDAAARTARVGAGATWGAVQAAAGPRGLTGLAGSSPVVGVTGYTLGGGMSWFGRAFGWAADSVTAFDVVDAAGVPAKVTADSDAELFWALRGGGGDVAVVTAVEFRLHPAPVLYGGRMLWPADRAPRVLAAFRDVAWEAPRELTLWFELMRFPGGPPLVAVDVTYLGDAATGAALTKPFADAGPPMGDSRAVLPVADLGSITAEPVDPSPGLSFSALLHDLDGVAGALLDRPVDPLLAIQVRQLGGAFAGPSDSPFGPLTEPYSLYTLGIPATPERAAAIRERQREIVAALGPAVAGRKPLTALSGGESVGDAFAPGVLARLREVKRRRDPAGVLRSNYPVA</sequence>
<dbReference type="PANTHER" id="PTHR42973">
    <property type="entry name" value="BINDING OXIDOREDUCTASE, PUTATIVE (AFU_ORTHOLOGUE AFUA_1G17690)-RELATED"/>
    <property type="match status" value="1"/>
</dbReference>
<accession>A0ABP4NZX8</accession>
<dbReference type="PROSITE" id="PS51387">
    <property type="entry name" value="FAD_PCMH"/>
    <property type="match status" value="1"/>
</dbReference>
<organism evidence="7 8">
    <name type="scientific">Dactylosporangium maewongense</name>
    <dbReference type="NCBI Taxonomy" id="634393"/>
    <lineage>
        <taxon>Bacteria</taxon>
        <taxon>Bacillati</taxon>
        <taxon>Actinomycetota</taxon>
        <taxon>Actinomycetes</taxon>
        <taxon>Micromonosporales</taxon>
        <taxon>Micromonosporaceae</taxon>
        <taxon>Dactylosporangium</taxon>
    </lineage>
</organism>
<keyword evidence="4" id="KW-0274">FAD</keyword>
<evidence type="ECO:0000256" key="2">
    <source>
        <dbReference type="ARBA" id="ARBA00005466"/>
    </source>
</evidence>
<protein>
    <submittedName>
        <fullName evidence="7">FAD-binding oxidoreductase</fullName>
    </submittedName>
</protein>
<dbReference type="EMBL" id="BAAAQD010000046">
    <property type="protein sequence ID" value="GAA1571123.1"/>
    <property type="molecule type" value="Genomic_DNA"/>
</dbReference>
<dbReference type="Gene3D" id="3.40.462.20">
    <property type="match status" value="1"/>
</dbReference>
<dbReference type="InterPro" id="IPR016166">
    <property type="entry name" value="FAD-bd_PCMH"/>
</dbReference>
<evidence type="ECO:0000256" key="3">
    <source>
        <dbReference type="ARBA" id="ARBA00022630"/>
    </source>
</evidence>